<proteinExistence type="predicted"/>
<protein>
    <submittedName>
        <fullName evidence="1">Uncharacterized protein</fullName>
    </submittedName>
</protein>
<gene>
    <name evidence="1" type="ORF">HICCMSTLAB_LOCUS5332</name>
</gene>
<dbReference type="EMBL" id="CAJNRD030001119">
    <property type="protein sequence ID" value="CAG5089684.1"/>
    <property type="molecule type" value="Genomic_DNA"/>
</dbReference>
<comment type="caution">
    <text evidence="1">The sequence shown here is derived from an EMBL/GenBank/DDBJ whole genome shotgun (WGS) entry which is preliminary data.</text>
</comment>
<keyword evidence="2" id="KW-1185">Reference proteome</keyword>
<dbReference type="AlphaFoldDB" id="A0A8J2HAS3"/>
<evidence type="ECO:0000313" key="2">
    <source>
        <dbReference type="Proteomes" id="UP000786811"/>
    </source>
</evidence>
<organism evidence="1 2">
    <name type="scientific">Cotesia congregata</name>
    <name type="common">Parasitoid wasp</name>
    <name type="synonym">Apanteles congregatus</name>
    <dbReference type="NCBI Taxonomy" id="51543"/>
    <lineage>
        <taxon>Eukaryota</taxon>
        <taxon>Metazoa</taxon>
        <taxon>Ecdysozoa</taxon>
        <taxon>Arthropoda</taxon>
        <taxon>Hexapoda</taxon>
        <taxon>Insecta</taxon>
        <taxon>Pterygota</taxon>
        <taxon>Neoptera</taxon>
        <taxon>Endopterygota</taxon>
        <taxon>Hymenoptera</taxon>
        <taxon>Apocrita</taxon>
        <taxon>Ichneumonoidea</taxon>
        <taxon>Braconidae</taxon>
        <taxon>Microgastrinae</taxon>
        <taxon>Cotesia</taxon>
    </lineage>
</organism>
<name>A0A8J2HAS3_COTCN</name>
<reference evidence="1" key="1">
    <citation type="submission" date="2021-04" db="EMBL/GenBank/DDBJ databases">
        <authorList>
            <person name="Chebbi M.A.C M."/>
        </authorList>
    </citation>
    <scope>NUCLEOTIDE SEQUENCE</scope>
</reference>
<evidence type="ECO:0000313" key="1">
    <source>
        <dbReference type="EMBL" id="CAG5089684.1"/>
    </source>
</evidence>
<accession>A0A8J2HAS3</accession>
<dbReference type="Proteomes" id="UP000786811">
    <property type="component" value="Unassembled WGS sequence"/>
</dbReference>
<sequence>MIDNHPDTLLLNKVAYRCDYDTLEDLLKLRYPIPAEGRPLHYFMIPVDPKTFVKNSNHRSKVEDKRNMCLKLILENYTLKREFGVFVHEEEIKLMDQLIAKETKVKKIVKHFKKYFINYCLTEHFSDSMTFYDLVIKVFNKRSLQLLVKDDQFLKDYDRSYVSKIRRWYDQFLLHQAMYLKILNAYKRRELMEIVENISQLTVVIPLPYEIILINIEYLDNDNFKNFVNSFYKSSVCK</sequence>